<name>A0A0N4Z3T1_PARTI</name>
<feature type="compositionally biased region" description="Low complexity" evidence="1">
    <location>
        <begin position="720"/>
        <end position="729"/>
    </location>
</feature>
<sequence>MADADPGRHGPAVPGPAAGSGPAVDEGAPEVFRRIGPALRRRRQRRGDRRGAGSGCRQRQGAVGPSERRGVLLDRGPEGRLRRLEREAEGCHLPRQAGHAGRAGGAHRGAGARDRAAGRRRPGSGRTGRAPVQGRPGLGHGGRVPGTAGHHGRLLRPSGRSARRRGRRHPRPLQTARTGRHRPDRPGHGRRRHGRKAGHPGRLLRHRRKAHRLEGSLCASPRRAGLSIVERAEELLLTTLVNSRSVAAEKADGEFTIDVANPEAARVALLSEWKLHLGVARITPDYVFTEVAQKAVDVDGDWFALRALDLLQADVGSFFADRLTVLLRDKGQRHDLVAAVFALGDDDLVARQGRMRGVGARFNQKPPVGVLAPPSVRLRRPPSPTRGEGSGYRIAGGDPVRLEVVLRQPIQRSENAGEEILRVAVLDRRAQPVGDDGARRIGPDRAGDAQRDLYPLGDPARHSDEEVHARQKIRAAQHIQGDHPILDPVGPHDDAAAVRPPVIRQFDRPPQTEPHATRLRPDGVHRTPGPVDAIAAQLARRLGQFGQVQRDHAAALDAAAAGPVGKKGKAHARPLAENPAKSARVDGGGRRPGKEEGADAAHDLAPGRGGHGRCGAPVHDGLRGRRRADAGGVDRRADLSGRGADAGAAGLSAVAEHDRLPRHRGRPHPDRSGVEPAGRRPDVLGLPVWAYGRWGSAGGCGVPAEEFYRRSGGGRGRQGAAGRRPAGQPLSGRGLVQGHARAGRAHHGPAFAEHDLGAGRGLRPYPSRRRPVLLQHPCLRRDQTGADGRVGSHADLPANARSDRRARRQMASGGRGGHSPSGAGQRPRHLCRSAPARPEDLQHPERAGRRGGQPRGDSGVEHPGARRDLVRRHGHGGRVSYPEPAPDGRTTGLDAGSVRSAHRLRQRRSDAAGHAGGGPGAGRRAGLRHRRRVGPGSPSHLRPGDRAPDRRRPYGCALGRLPAHLEAVAGRRAGPAQRGCGDAGRAPVPRQCLGTALRPAGDGGQDGPARPSDGRRQPGPADRVRRRDRGGGRADGLAGHVRSSGGDGRAPAVAGAHYRRRGAHAARPDGADRAPVGRHGSDQLGHDGDVAYRRLRRPQRYGTVRRPFGPTRAGRRSDGG</sequence>
<dbReference type="AlphaFoldDB" id="A0A0N4Z3T1"/>
<feature type="region of interest" description="Disordered" evidence="1">
    <location>
        <begin position="433"/>
        <end position="456"/>
    </location>
</feature>
<feature type="compositionally biased region" description="Basic and acidic residues" evidence="1">
    <location>
        <begin position="858"/>
        <end position="868"/>
    </location>
</feature>
<feature type="compositionally biased region" description="Gly residues" evidence="1">
    <location>
        <begin position="914"/>
        <end position="923"/>
    </location>
</feature>
<feature type="compositionally biased region" description="Basic residues" evidence="1">
    <location>
        <begin position="39"/>
        <end position="48"/>
    </location>
</feature>
<feature type="compositionally biased region" description="Basic and acidic residues" evidence="1">
    <location>
        <begin position="66"/>
        <end position="92"/>
    </location>
</feature>
<feature type="compositionally biased region" description="Basic and acidic residues" evidence="1">
    <location>
        <begin position="620"/>
        <end position="639"/>
    </location>
</feature>
<feature type="region of interest" description="Disordered" evidence="1">
    <location>
        <begin position="505"/>
        <end position="528"/>
    </location>
</feature>
<feature type="compositionally biased region" description="Low complexity" evidence="1">
    <location>
        <begin position="640"/>
        <end position="653"/>
    </location>
</feature>
<feature type="compositionally biased region" description="Basic and acidic residues" evidence="1">
    <location>
        <begin position="667"/>
        <end position="682"/>
    </location>
</feature>
<dbReference type="Proteomes" id="UP000038045">
    <property type="component" value="Unplaced"/>
</dbReference>
<feature type="region of interest" description="Disordered" evidence="1">
    <location>
        <begin position="370"/>
        <end position="394"/>
    </location>
</feature>
<feature type="compositionally biased region" description="Basic and acidic residues" evidence="1">
    <location>
        <begin position="515"/>
        <end position="525"/>
    </location>
</feature>
<feature type="region of interest" description="Disordered" evidence="1">
    <location>
        <begin position="710"/>
        <end position="955"/>
    </location>
</feature>
<feature type="compositionally biased region" description="Basic and acidic residues" evidence="1">
    <location>
        <begin position="942"/>
        <end position="952"/>
    </location>
</feature>
<evidence type="ECO:0000256" key="1">
    <source>
        <dbReference type="SAM" id="MobiDB-lite"/>
    </source>
</evidence>
<feature type="compositionally biased region" description="Basic and acidic residues" evidence="1">
    <location>
        <begin position="1079"/>
        <end position="1092"/>
    </location>
</feature>
<feature type="compositionally biased region" description="Basic and acidic residues" evidence="1">
    <location>
        <begin position="583"/>
        <end position="602"/>
    </location>
</feature>
<feature type="region of interest" description="Disordered" evidence="1">
    <location>
        <begin position="1"/>
        <end position="209"/>
    </location>
</feature>
<feature type="compositionally biased region" description="Basic residues" evidence="1">
    <location>
        <begin position="178"/>
        <end position="209"/>
    </location>
</feature>
<feature type="compositionally biased region" description="Basic residues" evidence="1">
    <location>
        <begin position="161"/>
        <end position="171"/>
    </location>
</feature>
<keyword evidence="2" id="KW-1185">Reference proteome</keyword>
<feature type="compositionally biased region" description="Low complexity" evidence="1">
    <location>
        <begin position="10"/>
        <end position="24"/>
    </location>
</feature>
<dbReference type="WBParaSite" id="PTRK_0000157400.1">
    <property type="protein sequence ID" value="PTRK_0000157400.1"/>
    <property type="gene ID" value="PTRK_0000157400"/>
</dbReference>
<feature type="compositionally biased region" description="Basic and acidic residues" evidence="1">
    <location>
        <begin position="1012"/>
        <end position="1032"/>
    </location>
</feature>
<feature type="region of interest" description="Disordered" evidence="1">
    <location>
        <begin position="559"/>
        <end position="682"/>
    </location>
</feature>
<evidence type="ECO:0000313" key="3">
    <source>
        <dbReference type="WBParaSite" id="PTRK_0000157400.1"/>
    </source>
</evidence>
<protein>
    <submittedName>
        <fullName evidence="3">Type VI secretion system tip protein VgrG</fullName>
    </submittedName>
</protein>
<accession>A0A0N4Z3T1</accession>
<proteinExistence type="predicted"/>
<organism evidence="2 3">
    <name type="scientific">Parastrongyloides trichosuri</name>
    <name type="common">Possum-specific nematode worm</name>
    <dbReference type="NCBI Taxonomy" id="131310"/>
    <lineage>
        <taxon>Eukaryota</taxon>
        <taxon>Metazoa</taxon>
        <taxon>Ecdysozoa</taxon>
        <taxon>Nematoda</taxon>
        <taxon>Chromadorea</taxon>
        <taxon>Rhabditida</taxon>
        <taxon>Tylenchina</taxon>
        <taxon>Panagrolaimomorpha</taxon>
        <taxon>Strongyloidoidea</taxon>
        <taxon>Strongyloididae</taxon>
        <taxon>Parastrongyloides</taxon>
    </lineage>
</organism>
<feature type="compositionally biased region" description="Basic and acidic residues" evidence="1">
    <location>
        <begin position="433"/>
        <end position="451"/>
    </location>
</feature>
<feature type="compositionally biased region" description="Basic and acidic residues" evidence="1">
    <location>
        <begin position="837"/>
        <end position="848"/>
    </location>
</feature>
<feature type="region of interest" description="Disordered" evidence="1">
    <location>
        <begin position="993"/>
        <end position="1120"/>
    </location>
</feature>
<evidence type="ECO:0000313" key="2">
    <source>
        <dbReference type="Proteomes" id="UP000038045"/>
    </source>
</evidence>
<reference evidence="3" key="1">
    <citation type="submission" date="2017-02" db="UniProtKB">
        <authorList>
            <consortium name="WormBaseParasite"/>
        </authorList>
    </citation>
    <scope>IDENTIFICATION</scope>
</reference>